<proteinExistence type="predicted"/>
<comment type="caution">
    <text evidence="1">The sequence shown here is derived from an EMBL/GenBank/DDBJ whole genome shotgun (WGS) entry which is preliminary data.</text>
</comment>
<organism evidence="1 2">
    <name type="scientific">Blastomyces silverae</name>
    <dbReference type="NCBI Taxonomy" id="2060906"/>
    <lineage>
        <taxon>Eukaryota</taxon>
        <taxon>Fungi</taxon>
        <taxon>Dikarya</taxon>
        <taxon>Ascomycota</taxon>
        <taxon>Pezizomycotina</taxon>
        <taxon>Eurotiomycetes</taxon>
        <taxon>Eurotiomycetidae</taxon>
        <taxon>Onygenales</taxon>
        <taxon>Ajellomycetaceae</taxon>
        <taxon>Blastomyces</taxon>
    </lineage>
</organism>
<dbReference type="EMBL" id="LDEV01002100">
    <property type="protein sequence ID" value="KLJ10297.1"/>
    <property type="molecule type" value="Genomic_DNA"/>
</dbReference>
<sequence>MKGMPFIHLNSTYSHPNSYARSRNFMSGLPRRTWGGRPGARWAPPMWWPKSVDYADVDKLSKESCIMVNAHIFFQPWYSRRGSRGSS</sequence>
<reference evidence="2" key="1">
    <citation type="journal article" date="2015" name="PLoS Genet.">
        <title>The dynamic genome and transcriptome of the human fungal pathogen Blastomyces and close relative Emmonsia.</title>
        <authorList>
            <person name="Munoz J.F."/>
            <person name="Gauthier G.M."/>
            <person name="Desjardins C.A."/>
            <person name="Gallo J.E."/>
            <person name="Holder J."/>
            <person name="Sullivan T.D."/>
            <person name="Marty A.J."/>
            <person name="Carmen J.C."/>
            <person name="Chen Z."/>
            <person name="Ding L."/>
            <person name="Gujja S."/>
            <person name="Magrini V."/>
            <person name="Misas E."/>
            <person name="Mitreva M."/>
            <person name="Priest M."/>
            <person name="Saif S."/>
            <person name="Whiston E.A."/>
            <person name="Young S."/>
            <person name="Zeng Q."/>
            <person name="Goldman W.E."/>
            <person name="Mardis E.R."/>
            <person name="Taylor J.W."/>
            <person name="McEwen J.G."/>
            <person name="Clay O.K."/>
            <person name="Klein B.S."/>
            <person name="Cuomo C.A."/>
        </authorList>
    </citation>
    <scope>NUCLEOTIDE SEQUENCE [LARGE SCALE GENOMIC DNA]</scope>
    <source>
        <strain evidence="2">UAMH 139</strain>
    </source>
</reference>
<keyword evidence="2" id="KW-1185">Reference proteome</keyword>
<gene>
    <name evidence="1" type="ORF">EMPG_14317</name>
</gene>
<dbReference type="OrthoDB" id="10378118at2759"/>
<evidence type="ECO:0000313" key="1">
    <source>
        <dbReference type="EMBL" id="KLJ10297.1"/>
    </source>
</evidence>
<protein>
    <submittedName>
        <fullName evidence="1">Uncharacterized protein</fullName>
    </submittedName>
</protein>
<evidence type="ECO:0000313" key="2">
    <source>
        <dbReference type="Proteomes" id="UP000053573"/>
    </source>
</evidence>
<accession>A0A0H1BH08</accession>
<dbReference type="AlphaFoldDB" id="A0A0H1BH08"/>
<name>A0A0H1BH08_9EURO</name>
<dbReference type="Proteomes" id="UP000053573">
    <property type="component" value="Unassembled WGS sequence"/>
</dbReference>